<keyword evidence="2" id="KW-0472">Membrane</keyword>
<feature type="compositionally biased region" description="Polar residues" evidence="1">
    <location>
        <begin position="195"/>
        <end position="205"/>
    </location>
</feature>
<dbReference type="RefSeq" id="WP_264794270.1">
    <property type="nucleotide sequence ID" value="NZ_BRVS01000002.1"/>
</dbReference>
<evidence type="ECO:0000313" key="4">
    <source>
        <dbReference type="Proteomes" id="UP001209654"/>
    </source>
</evidence>
<keyword evidence="2" id="KW-1133">Transmembrane helix</keyword>
<keyword evidence="4" id="KW-1185">Reference proteome</keyword>
<evidence type="ECO:0008006" key="5">
    <source>
        <dbReference type="Google" id="ProtNLM"/>
    </source>
</evidence>
<name>A0ABQ5MQ32_9MICC</name>
<feature type="region of interest" description="Disordered" evidence="1">
    <location>
        <begin position="169"/>
        <end position="205"/>
    </location>
</feature>
<evidence type="ECO:0000256" key="1">
    <source>
        <dbReference type="SAM" id="MobiDB-lite"/>
    </source>
</evidence>
<gene>
    <name evidence="3" type="ORF">AHIS1636_05360</name>
</gene>
<evidence type="ECO:0000313" key="3">
    <source>
        <dbReference type="EMBL" id="GLB66097.1"/>
    </source>
</evidence>
<keyword evidence="2" id="KW-0812">Transmembrane</keyword>
<feature type="transmembrane region" description="Helical" evidence="2">
    <location>
        <begin position="61"/>
        <end position="81"/>
    </location>
</feature>
<feature type="transmembrane region" description="Helical" evidence="2">
    <location>
        <begin position="88"/>
        <end position="110"/>
    </location>
</feature>
<dbReference type="EMBL" id="BRVS01000002">
    <property type="protein sequence ID" value="GLB66097.1"/>
    <property type="molecule type" value="Genomic_DNA"/>
</dbReference>
<organism evidence="3 4">
    <name type="scientific">Arthrobacter mangrovi</name>
    <dbReference type="NCBI Taxonomy" id="2966350"/>
    <lineage>
        <taxon>Bacteria</taxon>
        <taxon>Bacillati</taxon>
        <taxon>Actinomycetota</taxon>
        <taxon>Actinomycetes</taxon>
        <taxon>Micrococcales</taxon>
        <taxon>Micrococcaceae</taxon>
        <taxon>Arthrobacter</taxon>
    </lineage>
</organism>
<reference evidence="3 4" key="1">
    <citation type="journal article" date="2023" name="Int. J. Syst. Evol. Microbiol.">
        <title>Arthrobacter mangrovi sp. nov., an actinobacterium isolated from the rhizosphere of a mangrove.</title>
        <authorList>
            <person name="Hamada M."/>
            <person name="Saitou S."/>
            <person name="Enomoto N."/>
            <person name="Nanri K."/>
            <person name="Hidaka K."/>
            <person name="Miura T."/>
            <person name="Tamura T."/>
        </authorList>
    </citation>
    <scope>NUCLEOTIDE SEQUENCE [LARGE SCALE GENOMIC DNA]</scope>
    <source>
        <strain evidence="3 4">NBRC 112813</strain>
    </source>
</reference>
<comment type="caution">
    <text evidence="3">The sequence shown here is derived from an EMBL/GenBank/DDBJ whole genome shotgun (WGS) entry which is preliminary data.</text>
</comment>
<dbReference type="Proteomes" id="UP001209654">
    <property type="component" value="Unassembled WGS sequence"/>
</dbReference>
<accession>A0ABQ5MQ32</accession>
<proteinExistence type="predicted"/>
<feature type="transmembrane region" description="Helical" evidence="2">
    <location>
        <begin position="137"/>
        <end position="158"/>
    </location>
</feature>
<dbReference type="InterPro" id="IPR019051">
    <property type="entry name" value="Trp_biosyn_TM_oprn/chp"/>
</dbReference>
<sequence>MTTAKPTPGPAAWWRRKAIVVLAAIAASLAAFGTTTQTWLNVRLPEGSVQTPDLAVPGSEAAVAVTALALVGLAAALAATIAGRIARIITAVLLGLAGAGVAAACARVLADPYAAASSKIGEATGQVGQDAVVTVTVFPALGLACGLLMVVVAVWLAVAGRHWTTSRKYSAATGPRQADGSPSDRGAVDEIDSWDQLTRGTDPTD</sequence>
<protein>
    <recommendedName>
        <fullName evidence="5">Trp biosynthesis-associated membrane protein</fullName>
    </recommendedName>
</protein>
<evidence type="ECO:0000256" key="2">
    <source>
        <dbReference type="SAM" id="Phobius"/>
    </source>
</evidence>
<dbReference type="Pfam" id="PF09534">
    <property type="entry name" value="Trp_oprn_chp"/>
    <property type="match status" value="1"/>
</dbReference>